<dbReference type="PIRSF" id="PIRSF003085">
    <property type="entry name" value="CMAS"/>
    <property type="match status" value="1"/>
</dbReference>
<comment type="caution">
    <text evidence="8">The sequence shown here is derived from an EMBL/GenBank/DDBJ whole genome shotgun (WGS) entry which is preliminary data.</text>
</comment>
<dbReference type="InterPro" id="IPR050723">
    <property type="entry name" value="CFA/CMAS"/>
</dbReference>
<evidence type="ECO:0000256" key="3">
    <source>
        <dbReference type="ARBA" id="ARBA00022679"/>
    </source>
</evidence>
<dbReference type="InterPro" id="IPR029063">
    <property type="entry name" value="SAM-dependent_MTases_sf"/>
</dbReference>
<comment type="similarity">
    <text evidence="1">Belongs to the CFA/CMAS family.</text>
</comment>
<evidence type="ECO:0000256" key="7">
    <source>
        <dbReference type="SAM" id="MobiDB-lite"/>
    </source>
</evidence>
<reference evidence="8 9" key="1">
    <citation type="submission" date="2019-03" db="EMBL/GenBank/DDBJ databases">
        <title>Genomic Encyclopedia of Type Strains, Phase IV (KMG-IV): sequencing the most valuable type-strain genomes for metagenomic binning, comparative biology and taxonomic classification.</title>
        <authorList>
            <person name="Goeker M."/>
        </authorList>
    </citation>
    <scope>NUCLEOTIDE SEQUENCE [LARGE SCALE GENOMIC DNA]</scope>
    <source>
        <strain evidence="8 9">DSM 26377</strain>
    </source>
</reference>
<dbReference type="InterPro" id="IPR003333">
    <property type="entry name" value="CMAS"/>
</dbReference>
<organism evidence="8 9">
    <name type="scientific">Panacagrimonas perspica</name>
    <dbReference type="NCBI Taxonomy" id="381431"/>
    <lineage>
        <taxon>Bacteria</taxon>
        <taxon>Pseudomonadati</taxon>
        <taxon>Pseudomonadota</taxon>
        <taxon>Gammaproteobacteria</taxon>
        <taxon>Nevskiales</taxon>
        <taxon>Nevskiaceae</taxon>
        <taxon>Panacagrimonas</taxon>
    </lineage>
</organism>
<proteinExistence type="inferred from homology"/>
<evidence type="ECO:0000256" key="4">
    <source>
        <dbReference type="ARBA" id="ARBA00022691"/>
    </source>
</evidence>
<evidence type="ECO:0000313" key="9">
    <source>
        <dbReference type="Proteomes" id="UP000295341"/>
    </source>
</evidence>
<dbReference type="CDD" id="cd02440">
    <property type="entry name" value="AdoMet_MTases"/>
    <property type="match status" value="1"/>
</dbReference>
<dbReference type="SUPFAM" id="SSF53335">
    <property type="entry name" value="S-adenosyl-L-methionine-dependent methyltransferases"/>
    <property type="match status" value="1"/>
</dbReference>
<dbReference type="AlphaFoldDB" id="A0A4R7NZE2"/>
<evidence type="ECO:0000256" key="2">
    <source>
        <dbReference type="ARBA" id="ARBA00022603"/>
    </source>
</evidence>
<dbReference type="GO" id="GO:0008168">
    <property type="term" value="F:methyltransferase activity"/>
    <property type="evidence" value="ECO:0007669"/>
    <property type="project" value="UniProtKB-KW"/>
</dbReference>
<gene>
    <name evidence="8" type="ORF">DFR24_3743</name>
</gene>
<keyword evidence="3" id="KW-0808">Transferase</keyword>
<accession>A0A4R7NZE2</accession>
<evidence type="ECO:0000313" key="8">
    <source>
        <dbReference type="EMBL" id="TDU26713.1"/>
    </source>
</evidence>
<dbReference type="PANTHER" id="PTHR43667:SF2">
    <property type="entry name" value="FATTY ACID C-METHYL TRANSFERASE"/>
    <property type="match status" value="1"/>
</dbReference>
<dbReference type="Pfam" id="PF02353">
    <property type="entry name" value="CMAS"/>
    <property type="match status" value="1"/>
</dbReference>
<keyword evidence="2" id="KW-0489">Methyltransferase</keyword>
<keyword evidence="4" id="KW-0949">S-adenosyl-L-methionine</keyword>
<protein>
    <submittedName>
        <fullName evidence="8">Cyclopropane-fatty-acyl-phospholipid synthase</fullName>
    </submittedName>
</protein>
<keyword evidence="9" id="KW-1185">Reference proteome</keyword>
<feature type="active site" evidence="6">
    <location>
        <position position="411"/>
    </location>
</feature>
<name>A0A4R7NZE2_9GAMM</name>
<dbReference type="GO" id="GO:0032259">
    <property type="term" value="P:methylation"/>
    <property type="evidence" value="ECO:0007669"/>
    <property type="project" value="UniProtKB-KW"/>
</dbReference>
<evidence type="ECO:0000256" key="5">
    <source>
        <dbReference type="ARBA" id="ARBA00023098"/>
    </source>
</evidence>
<dbReference type="Proteomes" id="UP000295341">
    <property type="component" value="Unassembled WGS sequence"/>
</dbReference>
<sequence>MSENGNEDRRDGDEFGRVMGRDGFSPDLPGVLSSKGDLRGLSWSLRLMIYMLSGMQKGSLDVYLPNGSTRHFEGPQPGPHGVWRIKSSERLMRHVLASGEVGIGDSYLDDSWDSPDLTRLLMTLYLNEPYYKGPFEKNWLGKLYGYWQHRRKANTKRTARRNIEHHYDLGNEFYKMWLDETMAYSSAMYIEPTQTLQDAQVNKFKLMFERLALKPEHTVLEIGSGWGGFAIFAAKHAGCRVHSITLSQEQLVEARLRAERAGVSDKVTFELRDYRDIQGQFDRVVSIEMYEAVGEEWWPTYFSAISRALKPGGLAAIQGITIDPAIFDHYRGKRDFIQKYIFPGGMLCPPNRFEELSRDAGLKPVDPLFYAIDYADTLAQWHRNVLAVRDPIVEQFDERFLRMWRYYLSYCECGFRVGSIDLMQITLQKP</sequence>
<dbReference type="GO" id="GO:0008610">
    <property type="term" value="P:lipid biosynthetic process"/>
    <property type="evidence" value="ECO:0007669"/>
    <property type="project" value="InterPro"/>
</dbReference>
<dbReference type="RefSeq" id="WP_246051707.1">
    <property type="nucleotide sequence ID" value="NZ_MWIN01000007.1"/>
</dbReference>
<evidence type="ECO:0000256" key="6">
    <source>
        <dbReference type="PIRSR" id="PIRSR003085-1"/>
    </source>
</evidence>
<evidence type="ECO:0000256" key="1">
    <source>
        <dbReference type="ARBA" id="ARBA00010815"/>
    </source>
</evidence>
<dbReference type="EMBL" id="SOBT01000010">
    <property type="protein sequence ID" value="TDU26713.1"/>
    <property type="molecule type" value="Genomic_DNA"/>
</dbReference>
<dbReference type="Gene3D" id="3.40.50.150">
    <property type="entry name" value="Vaccinia Virus protein VP39"/>
    <property type="match status" value="1"/>
</dbReference>
<feature type="region of interest" description="Disordered" evidence="7">
    <location>
        <begin position="1"/>
        <end position="20"/>
    </location>
</feature>
<dbReference type="PANTHER" id="PTHR43667">
    <property type="entry name" value="CYCLOPROPANE-FATTY-ACYL-PHOSPHOLIPID SYNTHASE"/>
    <property type="match status" value="1"/>
</dbReference>
<keyword evidence="5" id="KW-0443">Lipid metabolism</keyword>